<dbReference type="Proteomes" id="UP000587760">
    <property type="component" value="Unassembled WGS sequence"/>
</dbReference>
<dbReference type="Gene3D" id="3.40.50.2000">
    <property type="entry name" value="Glycogen Phosphorylase B"/>
    <property type="match status" value="2"/>
</dbReference>
<dbReference type="GO" id="GO:0016757">
    <property type="term" value="F:glycosyltransferase activity"/>
    <property type="evidence" value="ECO:0007669"/>
    <property type="project" value="TreeGrafter"/>
</dbReference>
<dbReference type="InterPro" id="IPR028098">
    <property type="entry name" value="Glyco_trans_4-like_N"/>
</dbReference>
<reference evidence="3 4" key="1">
    <citation type="submission" date="2020-08" db="EMBL/GenBank/DDBJ databases">
        <title>Genomic Encyclopedia of Type Strains, Phase IV (KMG-IV): sequencing the most valuable type-strain genomes for metagenomic binning, comparative biology and taxonomic classification.</title>
        <authorList>
            <person name="Goeker M."/>
        </authorList>
    </citation>
    <scope>NUCLEOTIDE SEQUENCE [LARGE SCALE GENOMIC DNA]</scope>
    <source>
        <strain evidence="3 4">DSM 2461</strain>
    </source>
</reference>
<feature type="domain" description="Glycosyltransferase subfamily 4-like N-terminal" evidence="2">
    <location>
        <begin position="24"/>
        <end position="200"/>
    </location>
</feature>
<evidence type="ECO:0000313" key="3">
    <source>
        <dbReference type="EMBL" id="MBB6479085.1"/>
    </source>
</evidence>
<dbReference type="InterPro" id="IPR050194">
    <property type="entry name" value="Glycosyltransferase_grp1"/>
</dbReference>
<evidence type="ECO:0000259" key="1">
    <source>
        <dbReference type="Pfam" id="PF00534"/>
    </source>
</evidence>
<dbReference type="EMBL" id="JACHGJ010000001">
    <property type="protein sequence ID" value="MBB6479085.1"/>
    <property type="molecule type" value="Genomic_DNA"/>
</dbReference>
<feature type="domain" description="Glycosyl transferase family 1" evidence="1">
    <location>
        <begin position="217"/>
        <end position="373"/>
    </location>
</feature>
<evidence type="ECO:0000313" key="4">
    <source>
        <dbReference type="Proteomes" id="UP000587760"/>
    </source>
</evidence>
<comment type="caution">
    <text evidence="3">The sequence shown here is derived from an EMBL/GenBank/DDBJ whole genome shotgun (WGS) entry which is preliminary data.</text>
</comment>
<evidence type="ECO:0000259" key="2">
    <source>
        <dbReference type="Pfam" id="PF13439"/>
    </source>
</evidence>
<dbReference type="SUPFAM" id="SSF53756">
    <property type="entry name" value="UDP-Glycosyltransferase/glycogen phosphorylase"/>
    <property type="match status" value="1"/>
</dbReference>
<keyword evidence="3" id="KW-0808">Transferase</keyword>
<gene>
    <name evidence="3" type="ORF">HNR50_000718</name>
</gene>
<sequence length="429" mass="48290">MKSEKEAKNILKIAYFSDTFYPQINGVVSSLINLARSLADKGHKIYIVAPKVDKDFEEFSYPGITILRISSVKASFYEDFRWAKIISLKTYKVLKDADIDVIHFETPIGLGIMAINMARLLNTPLVGTYHTFISDPRYIKHWKLFKPTVLLQNISWFYSNQFYNRTDLTTAPSQSTIVELKENGCNPPLMKTISNGIDPAIFDNSRSDEVRKTYGLEGKTILYVGRIAHEKSIDILLTAFFKAAEIDGDMKIMIVGHGPQMDDIKEMIDRSPYKSRIILTGAIPHDELVVSGIYGACEVFATASETENQPMTILEAQVNGCVCVGVDARGVPGMIENGQSGIIVEKGDTEAMARAFLTILGSEEKLSSMKNKTLENVKEHFLPSVVEQWEREYRALISGFKGRYFKDKLFYPFKKAGELLSRPTEISQE</sequence>
<organism evidence="3 4">
    <name type="scientific">Spirochaeta isovalerica</name>
    <dbReference type="NCBI Taxonomy" id="150"/>
    <lineage>
        <taxon>Bacteria</taxon>
        <taxon>Pseudomonadati</taxon>
        <taxon>Spirochaetota</taxon>
        <taxon>Spirochaetia</taxon>
        <taxon>Spirochaetales</taxon>
        <taxon>Spirochaetaceae</taxon>
        <taxon>Spirochaeta</taxon>
    </lineage>
</organism>
<dbReference type="PANTHER" id="PTHR45947:SF3">
    <property type="entry name" value="SULFOQUINOVOSYL TRANSFERASE SQD2"/>
    <property type="match status" value="1"/>
</dbReference>
<protein>
    <submittedName>
        <fullName evidence="3">Glycosyltransferase involved in cell wall biosynthesis</fullName>
    </submittedName>
</protein>
<name>A0A841R5E7_9SPIO</name>
<dbReference type="Pfam" id="PF13439">
    <property type="entry name" value="Glyco_transf_4"/>
    <property type="match status" value="1"/>
</dbReference>
<keyword evidence="4" id="KW-1185">Reference proteome</keyword>
<dbReference type="RefSeq" id="WP_184743857.1">
    <property type="nucleotide sequence ID" value="NZ_JACHGJ010000001.1"/>
</dbReference>
<accession>A0A841R5E7</accession>
<dbReference type="AlphaFoldDB" id="A0A841R5E7"/>
<dbReference type="PANTHER" id="PTHR45947">
    <property type="entry name" value="SULFOQUINOVOSYL TRANSFERASE SQD2"/>
    <property type="match status" value="1"/>
</dbReference>
<proteinExistence type="predicted"/>
<dbReference type="Pfam" id="PF00534">
    <property type="entry name" value="Glycos_transf_1"/>
    <property type="match status" value="1"/>
</dbReference>
<dbReference type="InterPro" id="IPR001296">
    <property type="entry name" value="Glyco_trans_1"/>
</dbReference>